<feature type="compositionally biased region" description="Polar residues" evidence="1">
    <location>
        <begin position="745"/>
        <end position="768"/>
    </location>
</feature>
<protein>
    <recommendedName>
        <fullName evidence="2">SPIN-DOC-like zinc-finger domain-containing protein</fullName>
    </recommendedName>
</protein>
<dbReference type="OrthoDB" id="8962639at2759"/>
<dbReference type="Proteomes" id="UP000316079">
    <property type="component" value="Unassembled WGS sequence"/>
</dbReference>
<dbReference type="Pfam" id="PF18658">
    <property type="entry name" value="zf-C2H2_12"/>
    <property type="match status" value="1"/>
</dbReference>
<sequence length="1421" mass="160199">MARKTKRRIKPEMDEVTLARKREYWRSKKREQRARNISATKKIGNENLRTRIAAVSCDPCMEIPKVREDPFINESILFRLKDSDASKSSFNSGLLGSEINVTLEPGQQKRSQNHILPHFQKTSTTLTVSAIRNIKHQVAGLSNGDAIMDESLYPSGPSVPNKFINLHPNSSSLKKNEDGKKAQSLTNAMQLPQKTKSMVVSDHHNQNATKNCQRPLISGQCHMFGEVSTKRRSCAFVSKHNSEMEEMAAKRREIWRIKKRLQRAKLAEKQAKDGDRNLRKGQTSCTGIRNANRAPRGNNYMSTKVLGSKSDCFFKTRKNMQWTKQNKATNIEIHQLNQQPLGNKVKDFTMAQQNVQGTKAACLSWTKDTLDLVGAVFPTQPPMGNPVNGFQTTQHHGKGIKPNNVPCRSNSLNSVKPAGLHKQPMDYNPSSHIAQKYIGTNLNPVSCTISNMKPVNGLCFDQQSIGTKVNGFQTKPNHVSCLRHQMDPVSALHPNQHILGTKVNGCQASLPHAQGPNSNHVSNMNKPMHYEDPTQVCQLKLNTRLNKLNNMQKQPNHALCSKNMESISATHPNKPCLGIKVNVFQTAPKHVQGPKPNAVSRTNQTMNSEVSTCISQDSLATPVISVNTILNHSQGTNPNFLSHAGDTACTVKPAYIDQQCLDTKRANFQTAQRCPNQLTSVSNANQTMYLGNSSSLNQYSSATKTAHPHLQGIKSNFVSFTNHSKNHVTIKRSLNTTFNRFHDTYSNNPQSVSQPCSSTTKPIPNNTKMPGLVHTLEIGKKLTKKRLQEVNSESLEEQHARKKEYWRTKKREQRARLKGRTMDRNTQKYHQDLNKSYGLQANKDDMLQSSPQTIECFTTKDSSMSASIFRNFPEASLVTMYNASHVKSNKRRHIEPKTALPLDPLGITKKSSAPCNVSRSHINASQHSMGKSKFAAGAVMANQTKVPTEEERIKRLRQYWRIKKQEQRASQAARIGNGLLRSKVLVLKQREQNKKSTQRQNIALSASMDKVTSTDPPAPIKEEHIYPTIQAVFSIPAITPCFSDNISGVGSEHPGAVGDPDSTLQAVASMKKLLEESLTTLFDSNATEVCVKSELEPVTLTTDDHLGSEDATANHTFQKHPFIKLEFFEDASLEDVKSHETFEDTSVNTAHTCKDEDPVAVEPWFGNTQTSNGVGVDLKQSGALQTFQMQQLGERDSLQRKREYWRIQKRQQRARTSKDAGLHNVSQQREYWRIMKRKQRARSATKEGGRPNVSEQREYWRIMKRKQRARISKDAGFQNVSQQREYWRNMKRQQRARRASKDAGLHNLSQQVQNNKIFCSAVQRYEDLSISPDEPPEVNLSVSEWRDLYLMDFDPVNPLLVCMVCGEQLYSVGVKEVKAHIQELHPRTLSLGNSEHCYILDAWDKQVAVREHFISHQLQQV</sequence>
<organism evidence="3 4">
    <name type="scientific">Danionella cerebrum</name>
    <dbReference type="NCBI Taxonomy" id="2873325"/>
    <lineage>
        <taxon>Eukaryota</taxon>
        <taxon>Metazoa</taxon>
        <taxon>Chordata</taxon>
        <taxon>Craniata</taxon>
        <taxon>Vertebrata</taxon>
        <taxon>Euteleostomi</taxon>
        <taxon>Actinopterygii</taxon>
        <taxon>Neopterygii</taxon>
        <taxon>Teleostei</taxon>
        <taxon>Ostariophysi</taxon>
        <taxon>Cypriniformes</taxon>
        <taxon>Danionidae</taxon>
        <taxon>Danioninae</taxon>
        <taxon>Danionella</taxon>
    </lineage>
</organism>
<dbReference type="PANTHER" id="PTHR34589">
    <property type="entry name" value="SIMILAR TO RIKEN CDNA 2700081O15"/>
    <property type="match status" value="1"/>
</dbReference>
<feature type="region of interest" description="Disordered" evidence="1">
    <location>
        <begin position="745"/>
        <end position="770"/>
    </location>
</feature>
<keyword evidence="4" id="KW-1185">Reference proteome</keyword>
<comment type="caution">
    <text evidence="3">The sequence shown here is derived from an EMBL/GenBank/DDBJ whole genome shotgun (WGS) entry which is preliminary data.</text>
</comment>
<feature type="compositionally biased region" description="Polar residues" evidence="1">
    <location>
        <begin position="280"/>
        <end position="289"/>
    </location>
</feature>
<proteinExistence type="predicted"/>
<dbReference type="InterPro" id="IPR052675">
    <property type="entry name" value="ZnF_transloc-Spindlin_int"/>
</dbReference>
<feature type="region of interest" description="Disordered" evidence="1">
    <location>
        <begin position="267"/>
        <end position="300"/>
    </location>
</feature>
<name>A0A553MZW5_9TELE</name>
<gene>
    <name evidence="3" type="ORF">DNTS_001275</name>
</gene>
<feature type="domain" description="SPIN-DOC-like zinc-finger" evidence="2">
    <location>
        <begin position="1344"/>
        <end position="1405"/>
    </location>
</feature>
<feature type="compositionally biased region" description="Basic and acidic residues" evidence="1">
    <location>
        <begin position="267"/>
        <end position="278"/>
    </location>
</feature>
<evidence type="ECO:0000313" key="4">
    <source>
        <dbReference type="Proteomes" id="UP000316079"/>
    </source>
</evidence>
<accession>A0A553MZW5</accession>
<dbReference type="InterPro" id="IPR040647">
    <property type="entry name" value="SPIN-DOC_Znf-C2H2"/>
</dbReference>
<evidence type="ECO:0000256" key="1">
    <source>
        <dbReference type="SAM" id="MobiDB-lite"/>
    </source>
</evidence>
<dbReference type="PANTHER" id="PTHR34589:SF2">
    <property type="entry name" value="ZINC FINGER TRANSLOCATION-ASSOCIATED PROTEIN"/>
    <property type="match status" value="1"/>
</dbReference>
<reference evidence="3 4" key="1">
    <citation type="journal article" date="2019" name="Sci. Data">
        <title>Hybrid genome assembly and annotation of Danionella translucida.</title>
        <authorList>
            <person name="Kadobianskyi M."/>
            <person name="Schulze L."/>
            <person name="Schuelke M."/>
            <person name="Judkewitz B."/>
        </authorList>
    </citation>
    <scope>NUCLEOTIDE SEQUENCE [LARGE SCALE GENOMIC DNA]</scope>
    <source>
        <strain evidence="3 4">Bolton</strain>
    </source>
</reference>
<dbReference type="STRING" id="623744.A0A553MZW5"/>
<evidence type="ECO:0000259" key="2">
    <source>
        <dbReference type="Pfam" id="PF18658"/>
    </source>
</evidence>
<dbReference type="GO" id="GO:0045892">
    <property type="term" value="P:negative regulation of DNA-templated transcription"/>
    <property type="evidence" value="ECO:0007669"/>
    <property type="project" value="TreeGrafter"/>
</dbReference>
<evidence type="ECO:0000313" key="3">
    <source>
        <dbReference type="EMBL" id="TRY58726.1"/>
    </source>
</evidence>
<dbReference type="EMBL" id="SRMA01027173">
    <property type="protein sequence ID" value="TRY58726.1"/>
    <property type="molecule type" value="Genomic_DNA"/>
</dbReference>